<evidence type="ECO:0000259" key="9">
    <source>
        <dbReference type="Pfam" id="PF13839"/>
    </source>
</evidence>
<keyword evidence="5 8" id="KW-1133">Transmembrane helix</keyword>
<dbReference type="GO" id="GO:0016020">
    <property type="term" value="C:membrane"/>
    <property type="evidence" value="ECO:0007669"/>
    <property type="project" value="UniProtKB-SubCell"/>
</dbReference>
<evidence type="ECO:0000313" key="11">
    <source>
        <dbReference type="EMBL" id="RZC83269.1"/>
    </source>
</evidence>
<evidence type="ECO:0000256" key="3">
    <source>
        <dbReference type="ARBA" id="ARBA00022692"/>
    </source>
</evidence>
<feature type="region of interest" description="Disordered" evidence="7">
    <location>
        <begin position="99"/>
        <end position="127"/>
    </location>
</feature>
<dbReference type="OMA" id="KEYPPKM"/>
<dbReference type="OrthoDB" id="630188at2759"/>
<dbReference type="PANTHER" id="PTHR32285:SF22">
    <property type="entry name" value="PROTEIN TRICHOME BIREFRINGENCE"/>
    <property type="match status" value="1"/>
</dbReference>
<dbReference type="PANTHER" id="PTHR32285">
    <property type="entry name" value="PROTEIN TRICHOME BIREFRINGENCE-LIKE 9-RELATED"/>
    <property type="match status" value="1"/>
</dbReference>
<feature type="compositionally biased region" description="Basic and acidic residues" evidence="7">
    <location>
        <begin position="545"/>
        <end position="558"/>
    </location>
</feature>
<evidence type="ECO:0000256" key="6">
    <source>
        <dbReference type="ARBA" id="ARBA00023136"/>
    </source>
</evidence>
<sequence length="584" mass="66775">MVDSEKQPFNGDGGGGRGGGSLISDIKNLFSVLKTRRTTVFAYGFMFAFVIFTAIVAFNPSANFTSPWFNNFFSTSSSTISDSSSTSTPSNFSYIFPNFSQPTRQTNPNSTRSVNTSNSTAIVTPPSTNPTKLNLTVTIVPPPPPLPQKSPSVDKNKVSNFTSSLLKNTNNISSNGIKAVNITKEVTKNKVKGSLMNCNIYDGNWVKDDSYPLYEPGSCPHIDESFNCHLNGRLDKDYDRMRWQPKDCDIPRLKGKDMLELLRDKRLVFVGDSLNRNMWESLVCIFRNSVPDKTKVFEASGKREFRTEGAFAFIFKDYNCKIEFVRSPFLVQEWEMPDTNGTKKETLRLDVVEKSSSIYKDADVIVFNTGHWWTHDKTSKGKDYYQVGNHVFGSLNVVDAFHEALLTWAKWIDANVNPAKTHVLFRGYSASHFSGGQWNSGGACDHETEPIKNDVYLTAYPPKMKVLEDMKTPVKYLNITRMTDYRKDAHPSIYRKKNVPEEERRSPLRYQDCSHWCLPGVPDLWNELLYAELLIKHNQKQQQLRQHEKQKQQERQEKQTQQQPQQTQQQQQQQQEKQQIKPQS</sequence>
<feature type="domain" description="Trichome birefringence-like N-terminal" evidence="10">
    <location>
        <begin position="197"/>
        <end position="249"/>
    </location>
</feature>
<dbReference type="Gramene" id="RZC83269">
    <property type="protein sequence ID" value="RZC83269"/>
    <property type="gene ID" value="C5167_046055"/>
</dbReference>
<dbReference type="EMBL" id="CM010725">
    <property type="protein sequence ID" value="RZC83269.1"/>
    <property type="molecule type" value="Genomic_DNA"/>
</dbReference>
<evidence type="ECO:0000256" key="1">
    <source>
        <dbReference type="ARBA" id="ARBA00004167"/>
    </source>
</evidence>
<evidence type="ECO:0000256" key="4">
    <source>
        <dbReference type="ARBA" id="ARBA00022968"/>
    </source>
</evidence>
<keyword evidence="12" id="KW-1185">Reference proteome</keyword>
<gene>
    <name evidence="11" type="ORF">C5167_046055</name>
</gene>
<evidence type="ECO:0000256" key="7">
    <source>
        <dbReference type="SAM" id="MobiDB-lite"/>
    </source>
</evidence>
<dbReference type="Pfam" id="PF13839">
    <property type="entry name" value="PC-Esterase"/>
    <property type="match status" value="1"/>
</dbReference>
<accession>A0A4Y7LGC4</accession>
<feature type="region of interest" description="Disordered" evidence="7">
    <location>
        <begin position="542"/>
        <end position="584"/>
    </location>
</feature>
<dbReference type="GO" id="GO:0016413">
    <property type="term" value="F:O-acetyltransferase activity"/>
    <property type="evidence" value="ECO:0007669"/>
    <property type="project" value="InterPro"/>
</dbReference>
<comment type="subcellular location">
    <subcellularLocation>
        <location evidence="1">Membrane</location>
        <topology evidence="1">Single-pass membrane protein</topology>
    </subcellularLocation>
</comment>
<feature type="transmembrane region" description="Helical" evidence="8">
    <location>
        <begin position="40"/>
        <end position="58"/>
    </location>
</feature>
<organism evidence="11 12">
    <name type="scientific">Papaver somniferum</name>
    <name type="common">Opium poppy</name>
    <dbReference type="NCBI Taxonomy" id="3469"/>
    <lineage>
        <taxon>Eukaryota</taxon>
        <taxon>Viridiplantae</taxon>
        <taxon>Streptophyta</taxon>
        <taxon>Embryophyta</taxon>
        <taxon>Tracheophyta</taxon>
        <taxon>Spermatophyta</taxon>
        <taxon>Magnoliopsida</taxon>
        <taxon>Ranunculales</taxon>
        <taxon>Papaveraceae</taxon>
        <taxon>Papaveroideae</taxon>
        <taxon>Papaver</taxon>
    </lineage>
</organism>
<reference evidence="11 12" key="1">
    <citation type="journal article" date="2018" name="Science">
        <title>The opium poppy genome and morphinan production.</title>
        <authorList>
            <person name="Guo L."/>
            <person name="Winzer T."/>
            <person name="Yang X."/>
            <person name="Li Y."/>
            <person name="Ning Z."/>
            <person name="He Z."/>
            <person name="Teodor R."/>
            <person name="Lu Y."/>
            <person name="Bowser T.A."/>
            <person name="Graham I.A."/>
            <person name="Ye K."/>
        </authorList>
    </citation>
    <scope>NUCLEOTIDE SEQUENCE [LARGE SCALE GENOMIC DNA]</scope>
    <source>
        <strain evidence="12">cv. HN1</strain>
        <tissue evidence="11">Leaves</tissue>
    </source>
</reference>
<protein>
    <submittedName>
        <fullName evidence="11">Uncharacterized protein</fullName>
    </submittedName>
</protein>
<keyword evidence="4" id="KW-0735">Signal-anchor</keyword>
<feature type="compositionally biased region" description="Low complexity" evidence="7">
    <location>
        <begin position="106"/>
        <end position="120"/>
    </location>
</feature>
<name>A0A4Y7LGC4_PAPSO</name>
<dbReference type="STRING" id="3469.A0A4Y7LGC4"/>
<evidence type="ECO:0000259" key="10">
    <source>
        <dbReference type="Pfam" id="PF14416"/>
    </source>
</evidence>
<proteinExistence type="inferred from homology"/>
<evidence type="ECO:0000256" key="5">
    <source>
        <dbReference type="ARBA" id="ARBA00022989"/>
    </source>
</evidence>
<evidence type="ECO:0000256" key="8">
    <source>
        <dbReference type="SAM" id="Phobius"/>
    </source>
</evidence>
<dbReference type="Proteomes" id="UP000316621">
    <property type="component" value="Chromosome 11"/>
</dbReference>
<comment type="similarity">
    <text evidence="2">Belongs to the PC-esterase family. TBL subfamily.</text>
</comment>
<dbReference type="Pfam" id="PF14416">
    <property type="entry name" value="PMR5N"/>
    <property type="match status" value="1"/>
</dbReference>
<dbReference type="GO" id="GO:0005794">
    <property type="term" value="C:Golgi apparatus"/>
    <property type="evidence" value="ECO:0007669"/>
    <property type="project" value="TreeGrafter"/>
</dbReference>
<dbReference type="AlphaFoldDB" id="A0A4Y7LGC4"/>
<feature type="compositionally biased region" description="Low complexity" evidence="7">
    <location>
        <begin position="559"/>
        <end position="584"/>
    </location>
</feature>
<dbReference type="InterPro" id="IPR026057">
    <property type="entry name" value="TBL_C"/>
</dbReference>
<dbReference type="InterPro" id="IPR025846">
    <property type="entry name" value="TBL_N"/>
</dbReference>
<keyword evidence="3 8" id="KW-0812">Transmembrane</keyword>
<keyword evidence="6 8" id="KW-0472">Membrane</keyword>
<evidence type="ECO:0000313" key="12">
    <source>
        <dbReference type="Proteomes" id="UP000316621"/>
    </source>
</evidence>
<dbReference type="InterPro" id="IPR029962">
    <property type="entry name" value="TBL"/>
</dbReference>
<feature type="domain" description="Trichome birefringence-like C-terminal" evidence="9">
    <location>
        <begin position="250"/>
        <end position="531"/>
    </location>
</feature>
<evidence type="ECO:0000256" key="2">
    <source>
        <dbReference type="ARBA" id="ARBA00007727"/>
    </source>
</evidence>